<dbReference type="PIRSF" id="PIRSF032131">
    <property type="entry name" value="UCP032131"/>
    <property type="match status" value="1"/>
</dbReference>
<name>A0A8G2BI13_9PROT</name>
<proteinExistence type="predicted"/>
<dbReference type="Proteomes" id="UP000198615">
    <property type="component" value="Unassembled WGS sequence"/>
</dbReference>
<dbReference type="OrthoDB" id="9799894at2"/>
<sequence>MIHYRLRCNAEHEFEAWFQNSSAFEKQAESGLLSCPDCGSSEVSRALMAPALQGTRREMVPTPADAPSGEQKQVATQALALKQQLLGLRRKIEENFDNVGDRFADEARKIHYGDSDARGIYGDTTPQEREALADEGIEVGTIPWLRDDA</sequence>
<evidence type="ECO:0000313" key="2">
    <source>
        <dbReference type="Proteomes" id="UP000198615"/>
    </source>
</evidence>
<evidence type="ECO:0000313" key="1">
    <source>
        <dbReference type="EMBL" id="SDF55001.1"/>
    </source>
</evidence>
<accession>A0A8G2BI13</accession>
<dbReference type="InterPro" id="IPR009562">
    <property type="entry name" value="DUF1178"/>
</dbReference>
<organism evidence="1 2">
    <name type="scientific">Thalassobaculum litoreum DSM 18839</name>
    <dbReference type="NCBI Taxonomy" id="1123362"/>
    <lineage>
        <taxon>Bacteria</taxon>
        <taxon>Pseudomonadati</taxon>
        <taxon>Pseudomonadota</taxon>
        <taxon>Alphaproteobacteria</taxon>
        <taxon>Rhodospirillales</taxon>
        <taxon>Thalassobaculaceae</taxon>
        <taxon>Thalassobaculum</taxon>
    </lineage>
</organism>
<keyword evidence="2" id="KW-1185">Reference proteome</keyword>
<evidence type="ECO:0008006" key="3">
    <source>
        <dbReference type="Google" id="ProtNLM"/>
    </source>
</evidence>
<dbReference type="Pfam" id="PF06676">
    <property type="entry name" value="DUF1178"/>
    <property type="match status" value="1"/>
</dbReference>
<protein>
    <recommendedName>
        <fullName evidence="3">DUF1178 family protein</fullName>
    </recommendedName>
</protein>
<comment type="caution">
    <text evidence="1">The sequence shown here is derived from an EMBL/GenBank/DDBJ whole genome shotgun (WGS) entry which is preliminary data.</text>
</comment>
<dbReference type="EMBL" id="FNBW01000004">
    <property type="protein sequence ID" value="SDF55001.1"/>
    <property type="molecule type" value="Genomic_DNA"/>
</dbReference>
<dbReference type="RefSeq" id="WP_028793338.1">
    <property type="nucleotide sequence ID" value="NZ_FNBW01000004.1"/>
</dbReference>
<gene>
    <name evidence="1" type="ORF">SAMN05660686_01633</name>
</gene>
<dbReference type="AlphaFoldDB" id="A0A8G2BI13"/>
<reference evidence="1 2" key="1">
    <citation type="submission" date="2016-10" db="EMBL/GenBank/DDBJ databases">
        <authorList>
            <person name="Varghese N."/>
            <person name="Submissions S."/>
        </authorList>
    </citation>
    <scope>NUCLEOTIDE SEQUENCE [LARGE SCALE GENOMIC DNA]</scope>
    <source>
        <strain evidence="1 2">DSM 18839</strain>
    </source>
</reference>